<feature type="compositionally biased region" description="Polar residues" evidence="1">
    <location>
        <begin position="257"/>
        <end position="273"/>
    </location>
</feature>
<dbReference type="PANTHER" id="PTHR46148:SF44">
    <property type="entry name" value="GAG-POL POLYPROTEIN"/>
    <property type="match status" value="1"/>
</dbReference>
<accession>A0A484LIG3</accession>
<feature type="region of interest" description="Disordered" evidence="1">
    <location>
        <begin position="546"/>
        <end position="566"/>
    </location>
</feature>
<dbReference type="OrthoDB" id="1097577at2759"/>
<feature type="region of interest" description="Disordered" evidence="1">
    <location>
        <begin position="171"/>
        <end position="237"/>
    </location>
</feature>
<feature type="compositionally biased region" description="Basic and acidic residues" evidence="1">
    <location>
        <begin position="173"/>
        <end position="203"/>
    </location>
</feature>
<feature type="compositionally biased region" description="Polar residues" evidence="1">
    <location>
        <begin position="510"/>
        <end position="523"/>
    </location>
</feature>
<evidence type="ECO:0000256" key="1">
    <source>
        <dbReference type="SAM" id="MobiDB-lite"/>
    </source>
</evidence>
<feature type="compositionally biased region" description="Low complexity" evidence="1">
    <location>
        <begin position="205"/>
        <end position="219"/>
    </location>
</feature>
<dbReference type="PANTHER" id="PTHR46148">
    <property type="entry name" value="CHROMO DOMAIN-CONTAINING PROTEIN"/>
    <property type="match status" value="1"/>
</dbReference>
<gene>
    <name evidence="3" type="ORF">CCAM_LOCUS17967</name>
</gene>
<feature type="compositionally biased region" description="Basic and acidic residues" evidence="1">
    <location>
        <begin position="282"/>
        <end position="298"/>
    </location>
</feature>
<sequence>MCLNNSLLQCTQRRIWVPENASKRVIISPWRKVLRFGKRGKLSPRFIGSYPVTARVGPVAYQLELPPEFSRIHNVFHVSMLRHYESDPTHRKPEGAVTLDDSLSFEEKPVQVLAREVKELRNQRVPLVRVLWRNHTVEEAIWETEESMRAQYPYLFSADSPDLALLNPITQTNRERELETHSVQKRPREGVSDDDFLPKKNKGDGTSVSPSPLSTSSGTQNTTSAAAPGGLELPNPESLDHEAVELPDQEPLKKPSVQLQPDASNTFPKTASAPQDMVEEVEGQREPESSPTAEKEVEVQSELEALSSVKEKGAEAPSETDRATETQRESEEQREPEERRHATTRGLTSLQASHWTIQANLEKMKESLREPTIPQARPDMLALNALYSMEQSVTSPLPREENHSHLPLQSKVVIDLTLSGTSSSSDDDFSVSPAQSNDMAGLSPGEFSRLYPAPRLPAPSPPSPPRLPSGRIDWDSMTLHDFALYQRMCRAKLGRSLPIVEAEPSRESRTASPNLLKSANDGSSLRAAAPRPGTWEDYDIWETADSTACPSSKRRSRWKGPPPPSC</sequence>
<dbReference type="AlphaFoldDB" id="A0A484LIG3"/>
<feature type="region of interest" description="Disordered" evidence="1">
    <location>
        <begin position="254"/>
        <end position="353"/>
    </location>
</feature>
<organism evidence="3 4">
    <name type="scientific">Cuscuta campestris</name>
    <dbReference type="NCBI Taxonomy" id="132261"/>
    <lineage>
        <taxon>Eukaryota</taxon>
        <taxon>Viridiplantae</taxon>
        <taxon>Streptophyta</taxon>
        <taxon>Embryophyta</taxon>
        <taxon>Tracheophyta</taxon>
        <taxon>Spermatophyta</taxon>
        <taxon>Magnoliopsida</taxon>
        <taxon>eudicotyledons</taxon>
        <taxon>Gunneridae</taxon>
        <taxon>Pentapetalae</taxon>
        <taxon>asterids</taxon>
        <taxon>lamiids</taxon>
        <taxon>Solanales</taxon>
        <taxon>Convolvulaceae</taxon>
        <taxon>Cuscuteae</taxon>
        <taxon>Cuscuta</taxon>
        <taxon>Cuscuta subgen. Grammica</taxon>
        <taxon>Cuscuta sect. Cleistogrammica</taxon>
    </lineage>
</organism>
<reference evidence="3 4" key="1">
    <citation type="submission" date="2018-04" db="EMBL/GenBank/DDBJ databases">
        <authorList>
            <person name="Vogel A."/>
        </authorList>
    </citation>
    <scope>NUCLEOTIDE SEQUENCE [LARGE SCALE GENOMIC DNA]</scope>
</reference>
<proteinExistence type="predicted"/>
<name>A0A484LIG3_9ASTE</name>
<feature type="region of interest" description="Disordered" evidence="1">
    <location>
        <begin position="502"/>
        <end position="531"/>
    </location>
</feature>
<dbReference type="EMBL" id="OOIL02001510">
    <property type="protein sequence ID" value="VFQ76191.1"/>
    <property type="molecule type" value="Genomic_DNA"/>
</dbReference>
<dbReference type="InterPro" id="IPR056924">
    <property type="entry name" value="SH3_Tf2-1"/>
</dbReference>
<feature type="compositionally biased region" description="Basic and acidic residues" evidence="1">
    <location>
        <begin position="309"/>
        <end position="341"/>
    </location>
</feature>
<keyword evidence="4" id="KW-1185">Reference proteome</keyword>
<feature type="region of interest" description="Disordered" evidence="1">
    <location>
        <begin position="419"/>
        <end position="472"/>
    </location>
</feature>
<evidence type="ECO:0000313" key="3">
    <source>
        <dbReference type="EMBL" id="VFQ76191.1"/>
    </source>
</evidence>
<evidence type="ECO:0000259" key="2">
    <source>
        <dbReference type="Pfam" id="PF24626"/>
    </source>
</evidence>
<dbReference type="Proteomes" id="UP000595140">
    <property type="component" value="Unassembled WGS sequence"/>
</dbReference>
<feature type="compositionally biased region" description="Pro residues" evidence="1">
    <location>
        <begin position="454"/>
        <end position="467"/>
    </location>
</feature>
<feature type="domain" description="Tf2-1-like SH3-like" evidence="2">
    <location>
        <begin position="31"/>
        <end position="84"/>
    </location>
</feature>
<evidence type="ECO:0000313" key="4">
    <source>
        <dbReference type="Proteomes" id="UP000595140"/>
    </source>
</evidence>
<protein>
    <recommendedName>
        <fullName evidence="2">Tf2-1-like SH3-like domain-containing protein</fullName>
    </recommendedName>
</protein>
<dbReference type="Pfam" id="PF24626">
    <property type="entry name" value="SH3_Tf2-1"/>
    <property type="match status" value="1"/>
</dbReference>